<feature type="transmembrane region" description="Helical" evidence="8">
    <location>
        <begin position="181"/>
        <end position="203"/>
    </location>
</feature>
<dbReference type="AlphaFoldDB" id="A0A1B1B0I6"/>
<evidence type="ECO:0000256" key="5">
    <source>
        <dbReference type="ARBA" id="ARBA00022692"/>
    </source>
</evidence>
<accession>A0A1B1B0I6</accession>
<feature type="transmembrane region" description="Helical" evidence="8">
    <location>
        <begin position="263"/>
        <end position="284"/>
    </location>
</feature>
<proteinExistence type="predicted"/>
<dbReference type="Proteomes" id="UP000092659">
    <property type="component" value="Chromosome"/>
</dbReference>
<dbReference type="GO" id="GO:0009103">
    <property type="term" value="P:lipopolysaccharide biosynthetic process"/>
    <property type="evidence" value="ECO:0007669"/>
    <property type="project" value="UniProtKB-ARBA"/>
</dbReference>
<evidence type="ECO:0000256" key="6">
    <source>
        <dbReference type="ARBA" id="ARBA00022989"/>
    </source>
</evidence>
<feature type="transmembrane region" description="Helical" evidence="8">
    <location>
        <begin position="23"/>
        <end position="44"/>
    </location>
</feature>
<sequence>MPHCGGEHSGDGRVGPQPFALRPVALVAAVLAAVLVALSGRYGFHRDELYFLLAGHHPAWGYVDEPPLTPLLARAGAAEFGASPTGLRVIPALLSACSVVLTALLARELGAGRGGQIFAAGCCACSGYVLAIGHLLSTSTFDLTGELGVLLVTLRLLRTRDGRWWPVLGVVIGVTLLNKQLVLSLLLALLLALPLGLLAAHPWRELARRLRPSSAGLLLGPLLALFLALLICAPTLWWQATHGWPEVKVARVLGHVQGVSGRLLFLPLQLLQFSPLLVPVAIVGLRRLLRDDDLRWARPLALAYPVLCVLVLLGGGKPYYPLPLLLAVTAAGCEPVVRRARRSWRTLTPLLLLAAATSALAALPVLPVSAVAVTNAIDADQGEQVGWPQFARATAAAWTAIPAAQRTHGVLLTSNYGEAGALARYGPAYRLPIAYSGHMSLYDWGPPPDSDDGPVLLVEQADGQHRLERPFTDCHTAGRIDNGHGISNQEQHAEVVLCEGTHQRWSVLWLSLRQY</sequence>
<evidence type="ECO:0000313" key="11">
    <source>
        <dbReference type="Proteomes" id="UP000092659"/>
    </source>
</evidence>
<feature type="transmembrane region" description="Helical" evidence="8">
    <location>
        <begin position="319"/>
        <end position="337"/>
    </location>
</feature>
<dbReference type="InterPro" id="IPR050297">
    <property type="entry name" value="LipidA_mod_glycosyltrf_83"/>
</dbReference>
<evidence type="ECO:0000313" key="10">
    <source>
        <dbReference type="EMBL" id="ANP52338.1"/>
    </source>
</evidence>
<evidence type="ECO:0000256" key="8">
    <source>
        <dbReference type="SAM" id="Phobius"/>
    </source>
</evidence>
<evidence type="ECO:0000256" key="1">
    <source>
        <dbReference type="ARBA" id="ARBA00004651"/>
    </source>
</evidence>
<organism evidence="10 11">
    <name type="scientific">Streptomyces griseochromogenes</name>
    <dbReference type="NCBI Taxonomy" id="68214"/>
    <lineage>
        <taxon>Bacteria</taxon>
        <taxon>Bacillati</taxon>
        <taxon>Actinomycetota</taxon>
        <taxon>Actinomycetes</taxon>
        <taxon>Kitasatosporales</taxon>
        <taxon>Streptomycetaceae</taxon>
        <taxon>Streptomyces</taxon>
    </lineage>
</organism>
<dbReference type="Pfam" id="PF13231">
    <property type="entry name" value="PMT_2"/>
    <property type="match status" value="1"/>
</dbReference>
<dbReference type="PANTHER" id="PTHR33908:SF11">
    <property type="entry name" value="MEMBRANE PROTEIN"/>
    <property type="match status" value="1"/>
</dbReference>
<gene>
    <name evidence="10" type="ORF">AVL59_24825</name>
</gene>
<keyword evidence="6 8" id="KW-1133">Transmembrane helix</keyword>
<dbReference type="PANTHER" id="PTHR33908">
    <property type="entry name" value="MANNOSYLTRANSFERASE YKCB-RELATED"/>
    <property type="match status" value="1"/>
</dbReference>
<reference evidence="10 11" key="1">
    <citation type="submission" date="2016-06" db="EMBL/GenBank/DDBJ databases">
        <title>Complete genome sequence of Streptomyces griseochromogenes ATCC 14511, the Blasticidin S producer.</title>
        <authorList>
            <person name="Wu L."/>
        </authorList>
    </citation>
    <scope>NUCLEOTIDE SEQUENCE [LARGE SCALE GENOMIC DNA]</scope>
    <source>
        <strain evidence="10 11">ATCC 14511</strain>
    </source>
</reference>
<dbReference type="KEGG" id="sgs:AVL59_24825"/>
<name>A0A1B1B0I6_9ACTN</name>
<evidence type="ECO:0000256" key="7">
    <source>
        <dbReference type="ARBA" id="ARBA00023136"/>
    </source>
</evidence>
<dbReference type="EMBL" id="CP016279">
    <property type="protein sequence ID" value="ANP52338.1"/>
    <property type="molecule type" value="Genomic_DNA"/>
</dbReference>
<feature type="transmembrane region" description="Helical" evidence="8">
    <location>
        <begin position="118"/>
        <end position="137"/>
    </location>
</feature>
<feature type="domain" description="Glycosyltransferase RgtA/B/C/D-like" evidence="9">
    <location>
        <begin position="64"/>
        <end position="238"/>
    </location>
</feature>
<dbReference type="GO" id="GO:0016763">
    <property type="term" value="F:pentosyltransferase activity"/>
    <property type="evidence" value="ECO:0007669"/>
    <property type="project" value="TreeGrafter"/>
</dbReference>
<dbReference type="STRING" id="68214.AVL59_24825"/>
<dbReference type="GO" id="GO:0005886">
    <property type="term" value="C:plasma membrane"/>
    <property type="evidence" value="ECO:0007669"/>
    <property type="project" value="UniProtKB-SubCell"/>
</dbReference>
<comment type="subcellular location">
    <subcellularLocation>
        <location evidence="1">Cell membrane</location>
        <topology evidence="1">Multi-pass membrane protein</topology>
    </subcellularLocation>
</comment>
<keyword evidence="5 8" id="KW-0812">Transmembrane</keyword>
<feature type="transmembrane region" description="Helical" evidence="8">
    <location>
        <begin position="215"/>
        <end position="238"/>
    </location>
</feature>
<dbReference type="OrthoDB" id="5166595at2"/>
<keyword evidence="7 8" id="KW-0472">Membrane</keyword>
<evidence type="ECO:0000256" key="3">
    <source>
        <dbReference type="ARBA" id="ARBA00022676"/>
    </source>
</evidence>
<evidence type="ECO:0000256" key="4">
    <source>
        <dbReference type="ARBA" id="ARBA00022679"/>
    </source>
</evidence>
<feature type="transmembrane region" description="Helical" evidence="8">
    <location>
        <begin position="349"/>
        <end position="373"/>
    </location>
</feature>
<evidence type="ECO:0000256" key="2">
    <source>
        <dbReference type="ARBA" id="ARBA00022475"/>
    </source>
</evidence>
<protein>
    <recommendedName>
        <fullName evidence="9">Glycosyltransferase RgtA/B/C/D-like domain-containing protein</fullName>
    </recommendedName>
</protein>
<dbReference type="InterPro" id="IPR038731">
    <property type="entry name" value="RgtA/B/C-like"/>
</dbReference>
<keyword evidence="2" id="KW-1003">Cell membrane</keyword>
<keyword evidence="3" id="KW-0328">Glycosyltransferase</keyword>
<evidence type="ECO:0000259" key="9">
    <source>
        <dbReference type="Pfam" id="PF13231"/>
    </source>
</evidence>
<keyword evidence="4" id="KW-0808">Transferase</keyword>
<feature type="transmembrane region" description="Helical" evidence="8">
    <location>
        <begin position="296"/>
        <end position="313"/>
    </location>
</feature>